<protein>
    <recommendedName>
        <fullName evidence="6">Tetratricopeptide repeat protein</fullName>
    </recommendedName>
</protein>
<dbReference type="Pfam" id="PF13176">
    <property type="entry name" value="TPR_7"/>
    <property type="match status" value="1"/>
</dbReference>
<evidence type="ECO:0000313" key="4">
    <source>
        <dbReference type="EMBL" id="HIX75759.1"/>
    </source>
</evidence>
<dbReference type="PROSITE" id="PS50005">
    <property type="entry name" value="TPR"/>
    <property type="match status" value="1"/>
</dbReference>
<dbReference type="SMART" id="SM00028">
    <property type="entry name" value="TPR"/>
    <property type="match status" value="5"/>
</dbReference>
<evidence type="ECO:0000256" key="3">
    <source>
        <dbReference type="PROSITE-ProRule" id="PRU00339"/>
    </source>
</evidence>
<evidence type="ECO:0000256" key="2">
    <source>
        <dbReference type="ARBA" id="ARBA00022803"/>
    </source>
</evidence>
<dbReference type="Proteomes" id="UP000886740">
    <property type="component" value="Unassembled WGS sequence"/>
</dbReference>
<reference evidence="4" key="2">
    <citation type="submission" date="2021-04" db="EMBL/GenBank/DDBJ databases">
        <authorList>
            <person name="Gilroy R."/>
        </authorList>
    </citation>
    <scope>NUCLEOTIDE SEQUENCE</scope>
    <source>
        <strain evidence="4">ChiGjej6B6-14162</strain>
    </source>
</reference>
<comment type="caution">
    <text evidence="4">The sequence shown here is derived from an EMBL/GenBank/DDBJ whole genome shotgun (WGS) entry which is preliminary data.</text>
</comment>
<dbReference type="PANTHER" id="PTHR44186:SF1">
    <property type="entry name" value="BARDET-BIEDL SYNDROME 4 PROTEIN"/>
    <property type="match status" value="1"/>
</dbReference>
<dbReference type="SUPFAM" id="SSF48452">
    <property type="entry name" value="TPR-like"/>
    <property type="match status" value="1"/>
</dbReference>
<dbReference type="Gene3D" id="1.25.40.10">
    <property type="entry name" value="Tetratricopeptide repeat domain"/>
    <property type="match status" value="1"/>
</dbReference>
<gene>
    <name evidence="4" type="ORF">H9977_12115</name>
</gene>
<reference evidence="4" key="1">
    <citation type="journal article" date="2021" name="PeerJ">
        <title>Extensive microbial diversity within the chicken gut microbiome revealed by metagenomics and culture.</title>
        <authorList>
            <person name="Gilroy R."/>
            <person name="Ravi A."/>
            <person name="Getino M."/>
            <person name="Pursley I."/>
            <person name="Horton D.L."/>
            <person name="Alikhan N.F."/>
            <person name="Baker D."/>
            <person name="Gharbi K."/>
            <person name="Hall N."/>
            <person name="Watson M."/>
            <person name="Adriaenssens E.M."/>
            <person name="Foster-Nyarko E."/>
            <person name="Jarju S."/>
            <person name="Secka A."/>
            <person name="Antonio M."/>
            <person name="Oren A."/>
            <person name="Chaudhuri R.R."/>
            <person name="La Ragione R."/>
            <person name="Hildebrand F."/>
            <person name="Pallen M.J."/>
        </authorList>
    </citation>
    <scope>NUCLEOTIDE SEQUENCE</scope>
    <source>
        <strain evidence="4">ChiGjej6B6-14162</strain>
    </source>
</reference>
<sequence length="727" mass="83801">MTITEINKTYNRIIGSLDALELKNAFDHIQGLMAGCRDYFAQDRLDELQNTYRYLLRYRMEGAKDPMQDQIYRDLRASAYELADAVRNRVLVTESPLAYYSRRRVLRNDASSFASLHESLSNWVAATREVKGGLEAQQNLERDLMTLFYKIWVADALSAEACEGIGRLLRDESLPGYVRCQVVAALTMALQAFFDKEKLALLFDAAEIEEPMIRARALVGILLTLYIYSKRIELYPRIGNRLAALAERFPGLTQAIRSVTIRFILARETEKITRQMQDEILPEMMRIGSKIGQKINLREITPEQLLDEEMNPEWKQLAKNSNLEKKMQEFTELQMEGADIMHSTFVHLKNFPFFREISNWFLPFTIEHSTLASQASGLGENNLIGSMADSAMFCDSDKYSLYFSMSQLPASARQMMLGQMDGQALEILRQEKNRQRGAQESLDAATRQYVQDLYRFYKLHPSHLDFKDIFALPLDFHNLPVLRPYINDRESLTAIAEFYLRKKYYAEALKIYENLAEGDPEDGMLAQKIGFCEQMSGNIERALAAYLKADLIHSDSKWVIRRIATCYRTLKQPERALAYYHRYEMLAPDDLSIQISIGHCHLDLRHYDEALKYFFKVDYLSGGNPKTWRPIAWCSFLNGRYDQASDYYRKIIDEGANAQDYLNAGHTEWAKGNMRGAVDHYAKAVAKENGDFSRFLELFNADIADLNAAGIENEEIPLLLDELRYTI</sequence>
<dbReference type="AlphaFoldDB" id="A0A9D1XA70"/>
<organism evidence="4 5">
    <name type="scientific">Candidatus Parabacteroides intestinipullorum</name>
    <dbReference type="NCBI Taxonomy" id="2838723"/>
    <lineage>
        <taxon>Bacteria</taxon>
        <taxon>Pseudomonadati</taxon>
        <taxon>Bacteroidota</taxon>
        <taxon>Bacteroidia</taxon>
        <taxon>Bacteroidales</taxon>
        <taxon>Tannerellaceae</taxon>
        <taxon>Parabacteroides</taxon>
    </lineage>
</organism>
<name>A0A9D1XA70_9BACT</name>
<evidence type="ECO:0000256" key="1">
    <source>
        <dbReference type="ARBA" id="ARBA00022737"/>
    </source>
</evidence>
<dbReference type="InterPro" id="IPR019734">
    <property type="entry name" value="TPR_rpt"/>
</dbReference>
<keyword evidence="2 3" id="KW-0802">TPR repeat</keyword>
<proteinExistence type="predicted"/>
<dbReference type="EMBL" id="DXEL01000082">
    <property type="protein sequence ID" value="HIX75759.1"/>
    <property type="molecule type" value="Genomic_DNA"/>
</dbReference>
<accession>A0A9D1XA70</accession>
<dbReference type="InterPro" id="IPR011990">
    <property type="entry name" value="TPR-like_helical_dom_sf"/>
</dbReference>
<feature type="repeat" description="TPR" evidence="3">
    <location>
        <begin position="489"/>
        <end position="522"/>
    </location>
</feature>
<evidence type="ECO:0008006" key="6">
    <source>
        <dbReference type="Google" id="ProtNLM"/>
    </source>
</evidence>
<dbReference type="PANTHER" id="PTHR44186">
    <property type="match status" value="1"/>
</dbReference>
<evidence type="ECO:0000313" key="5">
    <source>
        <dbReference type="Proteomes" id="UP000886740"/>
    </source>
</evidence>
<keyword evidence="1" id="KW-0677">Repeat</keyword>